<organism evidence="1 2">
    <name type="scientific">Maribacter spongiicola</name>
    <dbReference type="NCBI Taxonomy" id="1206753"/>
    <lineage>
        <taxon>Bacteria</taxon>
        <taxon>Pseudomonadati</taxon>
        <taxon>Bacteroidota</taxon>
        <taxon>Flavobacteriia</taxon>
        <taxon>Flavobacteriales</taxon>
        <taxon>Flavobacteriaceae</taxon>
        <taxon>Maribacter</taxon>
    </lineage>
</organism>
<comment type="caution">
    <text evidence="1">The sequence shown here is derived from an EMBL/GenBank/DDBJ whole genome shotgun (WGS) entry which is preliminary data.</text>
</comment>
<reference evidence="1 2" key="1">
    <citation type="submission" date="2019-03" db="EMBL/GenBank/DDBJ databases">
        <title>Genomic Encyclopedia of Archaeal and Bacterial Type Strains, Phase II (KMG-II): from individual species to whole genera.</title>
        <authorList>
            <person name="Goeker M."/>
        </authorList>
    </citation>
    <scope>NUCLEOTIDE SEQUENCE [LARGE SCALE GENOMIC DNA]</scope>
    <source>
        <strain evidence="1 2">DSM 25233</strain>
    </source>
</reference>
<gene>
    <name evidence="1" type="ORF">CLV90_0691</name>
</gene>
<name>A0A4R7K5W7_9FLAO</name>
<dbReference type="EMBL" id="SOAY01000010">
    <property type="protein sequence ID" value="TDT46635.1"/>
    <property type="molecule type" value="Genomic_DNA"/>
</dbReference>
<dbReference type="Proteomes" id="UP000294749">
    <property type="component" value="Unassembled WGS sequence"/>
</dbReference>
<accession>A0A4R7K5W7</accession>
<sequence>MDFATIYSFMKTSVSLSAVEDLDLVKMFVFINAISSALRFNESHYN</sequence>
<keyword evidence="2" id="KW-1185">Reference proteome</keyword>
<proteinExistence type="predicted"/>
<dbReference type="AlphaFoldDB" id="A0A4R7K5W7"/>
<evidence type="ECO:0000313" key="2">
    <source>
        <dbReference type="Proteomes" id="UP000294749"/>
    </source>
</evidence>
<protein>
    <submittedName>
        <fullName evidence="1">Uncharacterized protein</fullName>
    </submittedName>
</protein>
<evidence type="ECO:0000313" key="1">
    <source>
        <dbReference type="EMBL" id="TDT46635.1"/>
    </source>
</evidence>